<dbReference type="PANTHER" id="PTHR21600:SF84">
    <property type="entry name" value="PSEUDOURIDINE SYNTHASE RSUA_RLUA-LIKE DOMAIN-CONTAINING PROTEIN"/>
    <property type="match status" value="1"/>
</dbReference>
<dbReference type="GO" id="GO:0000455">
    <property type="term" value="P:enzyme-directed rRNA pseudouridine synthesis"/>
    <property type="evidence" value="ECO:0007669"/>
    <property type="project" value="TreeGrafter"/>
</dbReference>
<dbReference type="EMBL" id="CSWP01000002">
    <property type="protein sequence ID" value="CPV43886.1"/>
    <property type="molecule type" value="Genomic_DNA"/>
</dbReference>
<dbReference type="Proteomes" id="UP000045782">
    <property type="component" value="Unassembled WGS sequence"/>
</dbReference>
<dbReference type="InterPro" id="IPR006224">
    <property type="entry name" value="PsdUridine_synth_RluA-like_CS"/>
</dbReference>
<dbReference type="Pfam" id="PF00849">
    <property type="entry name" value="PseudoU_synth_2"/>
    <property type="match status" value="1"/>
</dbReference>
<dbReference type="AlphaFoldDB" id="A0A0U1B608"/>
<dbReference type="SUPFAM" id="SSF55120">
    <property type="entry name" value="Pseudouridine synthase"/>
    <property type="match status" value="1"/>
</dbReference>
<dbReference type="GO" id="GO:0009982">
    <property type="term" value="F:pseudouridine synthase activity"/>
    <property type="evidence" value="ECO:0007669"/>
    <property type="project" value="InterPro"/>
</dbReference>
<reference evidence="5 6" key="1">
    <citation type="submission" date="2015-03" db="EMBL/GenBank/DDBJ databases">
        <authorList>
            <person name="Murphy D."/>
        </authorList>
    </citation>
    <scope>NUCLEOTIDE SEQUENCE [LARGE SCALE GENOMIC DNA]</scope>
    <source>
        <strain evidence="5 6">PAP088</strain>
    </source>
</reference>
<evidence type="ECO:0000313" key="5">
    <source>
        <dbReference type="EMBL" id="CPV43886.1"/>
    </source>
</evidence>
<evidence type="ECO:0000256" key="2">
    <source>
        <dbReference type="ARBA" id="ARBA00031870"/>
    </source>
</evidence>
<evidence type="ECO:0000256" key="1">
    <source>
        <dbReference type="ARBA" id="ARBA00000073"/>
    </source>
</evidence>
<name>A0A0U1B608_9MYCO</name>
<evidence type="ECO:0000259" key="4">
    <source>
        <dbReference type="Pfam" id="PF00849"/>
    </source>
</evidence>
<protein>
    <recommendedName>
        <fullName evidence="2">RNA pseudouridylate synthase</fullName>
    </recommendedName>
    <alternativeName>
        <fullName evidence="3">RNA-uridine isomerase</fullName>
    </alternativeName>
</protein>
<dbReference type="Gene3D" id="3.30.2350.10">
    <property type="entry name" value="Pseudouridine synthase"/>
    <property type="match status" value="1"/>
</dbReference>
<organism evidence="5 6">
    <name type="scientific">Mycobacteroides abscessus</name>
    <dbReference type="NCBI Taxonomy" id="36809"/>
    <lineage>
        <taxon>Bacteria</taxon>
        <taxon>Bacillati</taxon>
        <taxon>Actinomycetota</taxon>
        <taxon>Actinomycetes</taxon>
        <taxon>Mycobacteriales</taxon>
        <taxon>Mycobacteriaceae</taxon>
        <taxon>Mycobacteroides</taxon>
    </lineage>
</organism>
<dbReference type="GO" id="GO:0140098">
    <property type="term" value="F:catalytic activity, acting on RNA"/>
    <property type="evidence" value="ECO:0007669"/>
    <property type="project" value="UniProtKB-ARBA"/>
</dbReference>
<proteinExistence type="predicted"/>
<dbReference type="InterPro" id="IPR050188">
    <property type="entry name" value="RluA_PseudoU_synthase"/>
</dbReference>
<gene>
    <name evidence="5" type="primary">rluA</name>
    <name evidence="5" type="ORF">ERS075579_01543</name>
</gene>
<dbReference type="PANTHER" id="PTHR21600">
    <property type="entry name" value="MITOCHONDRIAL RNA PSEUDOURIDINE SYNTHASE"/>
    <property type="match status" value="1"/>
</dbReference>
<keyword evidence="5" id="KW-0413">Isomerase</keyword>
<comment type="catalytic activity">
    <reaction evidence="1">
        <text>a uridine in RNA = a pseudouridine in RNA</text>
        <dbReference type="Rhea" id="RHEA:48348"/>
        <dbReference type="Rhea" id="RHEA-COMP:12068"/>
        <dbReference type="Rhea" id="RHEA-COMP:12069"/>
        <dbReference type="ChEBI" id="CHEBI:65314"/>
        <dbReference type="ChEBI" id="CHEBI:65315"/>
    </reaction>
</comment>
<dbReference type="InterPro" id="IPR020103">
    <property type="entry name" value="PsdUridine_synth_cat_dom_sf"/>
</dbReference>
<sequence length="297" mass="33083">MSPRRRAPEPPLPVRDGLGPVRIRLHDGGRVVDELAARFGPAAVDQVVRGEVVDSAGERVTAGTRLPAGAVVYTYREPAEEISVPFAIDVLHWDENVLVVDKPHFLATMPRGRHVTETALVRLRKMLDLPELAPAHRLDRLTAGVLLFTVRRDVRSAYHALFAQRQVVKIYEALAPVKPGLSLPLTLRSRIIKRRSILQAVEEPGPVNAETRVELVDRHDAVGRYRLTPSTGQTHQLRVHMNSMGVPILNDPLYPDVVEVPPDDFTRPLQLLARTLAFRDPLNGKDVRYESGRALGQ</sequence>
<dbReference type="GO" id="GO:0003723">
    <property type="term" value="F:RNA binding"/>
    <property type="evidence" value="ECO:0007669"/>
    <property type="project" value="InterPro"/>
</dbReference>
<accession>A0A0U1B608</accession>
<evidence type="ECO:0000256" key="3">
    <source>
        <dbReference type="ARBA" id="ARBA00033164"/>
    </source>
</evidence>
<dbReference type="RefSeq" id="WP_207194522.1">
    <property type="nucleotide sequence ID" value="NZ_CP014952.1"/>
</dbReference>
<evidence type="ECO:0000313" key="6">
    <source>
        <dbReference type="Proteomes" id="UP000045782"/>
    </source>
</evidence>
<dbReference type="InterPro" id="IPR006145">
    <property type="entry name" value="PsdUridine_synth_RsuA/RluA"/>
</dbReference>
<feature type="domain" description="Pseudouridine synthase RsuA/RluA-like" evidence="4">
    <location>
        <begin position="96"/>
        <end position="243"/>
    </location>
</feature>
<dbReference type="PROSITE" id="PS01129">
    <property type="entry name" value="PSI_RLU"/>
    <property type="match status" value="1"/>
</dbReference>